<evidence type="ECO:0000256" key="2">
    <source>
        <dbReference type="ARBA" id="ARBA00023125"/>
    </source>
</evidence>
<feature type="compositionally biased region" description="Polar residues" evidence="5">
    <location>
        <begin position="638"/>
        <end position="648"/>
    </location>
</feature>
<dbReference type="PANTHER" id="PTHR10015">
    <property type="entry name" value="HEAT SHOCK TRANSCRIPTION FACTOR"/>
    <property type="match status" value="1"/>
</dbReference>
<feature type="transmembrane region" description="Helical" evidence="6">
    <location>
        <begin position="534"/>
        <end position="555"/>
    </location>
</feature>
<accession>A0ABD3QDE8</accession>
<comment type="subcellular location">
    <subcellularLocation>
        <location evidence="1">Nucleus</location>
    </subcellularLocation>
</comment>
<name>A0ABD3QDE8_9STRA</name>
<dbReference type="PANTHER" id="PTHR10015:SF206">
    <property type="entry name" value="HSF-TYPE DNA-BINDING DOMAIN-CONTAINING PROTEIN"/>
    <property type="match status" value="1"/>
</dbReference>
<dbReference type="GO" id="GO:0003677">
    <property type="term" value="F:DNA binding"/>
    <property type="evidence" value="ECO:0007669"/>
    <property type="project" value="UniProtKB-KW"/>
</dbReference>
<organism evidence="8 9">
    <name type="scientific">Cyclotella cryptica</name>
    <dbReference type="NCBI Taxonomy" id="29204"/>
    <lineage>
        <taxon>Eukaryota</taxon>
        <taxon>Sar</taxon>
        <taxon>Stramenopiles</taxon>
        <taxon>Ochrophyta</taxon>
        <taxon>Bacillariophyta</taxon>
        <taxon>Coscinodiscophyceae</taxon>
        <taxon>Thalassiosirophycidae</taxon>
        <taxon>Stephanodiscales</taxon>
        <taxon>Stephanodiscaceae</taxon>
        <taxon>Cyclotella</taxon>
    </lineage>
</organism>
<reference evidence="8 9" key="1">
    <citation type="journal article" date="2020" name="G3 (Bethesda)">
        <title>Improved Reference Genome for Cyclotella cryptica CCMP332, a Model for Cell Wall Morphogenesis, Salinity Adaptation, and Lipid Production in Diatoms (Bacillariophyta).</title>
        <authorList>
            <person name="Roberts W.R."/>
            <person name="Downey K.M."/>
            <person name="Ruck E.C."/>
            <person name="Traller J.C."/>
            <person name="Alverson A.J."/>
        </authorList>
    </citation>
    <scope>NUCLEOTIDE SEQUENCE [LARGE SCALE GENOMIC DNA]</scope>
    <source>
        <strain evidence="8 9">CCMP332</strain>
    </source>
</reference>
<feature type="compositionally biased region" description="Polar residues" evidence="5">
    <location>
        <begin position="177"/>
        <end position="190"/>
    </location>
</feature>
<dbReference type="InterPro" id="IPR036390">
    <property type="entry name" value="WH_DNA-bd_sf"/>
</dbReference>
<dbReference type="GO" id="GO:0005634">
    <property type="term" value="C:nucleus"/>
    <property type="evidence" value="ECO:0007669"/>
    <property type="project" value="UniProtKB-SubCell"/>
</dbReference>
<evidence type="ECO:0000256" key="4">
    <source>
        <dbReference type="RuleBase" id="RU004020"/>
    </source>
</evidence>
<gene>
    <name evidence="8" type="ORF">HJC23_013207</name>
</gene>
<feature type="domain" description="HSF-type DNA-binding" evidence="7">
    <location>
        <begin position="58"/>
        <end position="157"/>
    </location>
</feature>
<dbReference type="Pfam" id="PF00447">
    <property type="entry name" value="HSF_DNA-bind"/>
    <property type="match status" value="1"/>
</dbReference>
<feature type="region of interest" description="Disordered" evidence="5">
    <location>
        <begin position="573"/>
        <end position="610"/>
    </location>
</feature>
<feature type="compositionally biased region" description="Acidic residues" evidence="5">
    <location>
        <begin position="576"/>
        <end position="588"/>
    </location>
</feature>
<evidence type="ECO:0000256" key="1">
    <source>
        <dbReference type="ARBA" id="ARBA00004123"/>
    </source>
</evidence>
<dbReference type="SMART" id="SM00415">
    <property type="entry name" value="HSF"/>
    <property type="match status" value="1"/>
</dbReference>
<dbReference type="EMBL" id="JABMIG020000050">
    <property type="protein sequence ID" value="KAL3797969.1"/>
    <property type="molecule type" value="Genomic_DNA"/>
</dbReference>
<dbReference type="PRINTS" id="PR00056">
    <property type="entry name" value="HSFDOMAIN"/>
</dbReference>
<sequence length="768" mass="86083">MDLTPKTIIISSIMSTLKDSPTFSINGSPTHDLFGSSPLSATPPLLGTKQRSKQATTKADTFPAKTHHLVTQLTQTDPQVVSFSPDGSAFYIYDQVLFAEKYLPQYFKHSNYGSFVRQLNLYGFTSSRLKWNSDVIAWTHEFFHRDKRDELFNIKRPKNKSKMSSNPKTILREVPRPSSTSVSDDTESINPSFHVTSGSMEDKDFLRKFYVDVETEFACLKQQNRFLEEKLDILLKITLSLGGSDVSLPGEKRRRFDAYNADCSDNEPTQNSHRLSNEFKDSEDVYFSSDHNGETKFSEDHYDHCNDYDPLPYLPKGYGKSHGAEFPCEKNSGSKSLPGDHMKNDIFTEFIDVMLTEDEDCGPSGDPCNIIKEPAPSTVMREQAEGEVCHDDSTQGREALHENDLEDESLTEAVRDILEHTLSEDPDLFNSSFDMNERLSHSSHEGDCNTGSEGLVVISNYTIEKPSGPEPIFSTDVLVKNTGDIEEGNLPVGVAVVSAQVVHTENYPVDGTNPQALQQELDRQHQKRKNRRRLIYFLFFVVVALICVFVTWSLGVIGRDSKLEQAKLTAVSETEMSNEDSEDIEDGGDTLRDKNTGLDYGQINESESEYDSLLDQVPLTEFLMSSEDSEDSGDTLHDNSTGLDNGLISQSESEYDSLLDQDPLTENLMSSEDSESSEDSDDSGDTHQGKSTGLDYGLINERKSEYDSLLEQDPLTKNLNQLSPRRSGSRPVVSHFDSLFVNDSSAGPSYFFVTLDNTEFYCSRNVPH</sequence>
<evidence type="ECO:0000256" key="6">
    <source>
        <dbReference type="SAM" id="Phobius"/>
    </source>
</evidence>
<keyword evidence="6" id="KW-1133">Transmembrane helix</keyword>
<dbReference type="InterPro" id="IPR000232">
    <property type="entry name" value="HSF_DNA-bd"/>
</dbReference>
<evidence type="ECO:0000313" key="9">
    <source>
        <dbReference type="Proteomes" id="UP001516023"/>
    </source>
</evidence>
<evidence type="ECO:0000256" key="3">
    <source>
        <dbReference type="ARBA" id="ARBA00023242"/>
    </source>
</evidence>
<comment type="caution">
    <text evidence="8">The sequence shown here is derived from an EMBL/GenBank/DDBJ whole genome shotgun (WGS) entry which is preliminary data.</text>
</comment>
<keyword evidence="2" id="KW-0238">DNA-binding</keyword>
<keyword evidence="9" id="KW-1185">Reference proteome</keyword>
<dbReference type="AlphaFoldDB" id="A0ABD3QDE8"/>
<keyword evidence="6" id="KW-0472">Membrane</keyword>
<protein>
    <recommendedName>
        <fullName evidence="7">HSF-type DNA-binding domain-containing protein</fullName>
    </recommendedName>
</protein>
<dbReference type="InterPro" id="IPR036388">
    <property type="entry name" value="WH-like_DNA-bd_sf"/>
</dbReference>
<feature type="region of interest" description="Disordered" evidence="5">
    <location>
        <begin position="668"/>
        <end position="697"/>
    </location>
</feature>
<comment type="similarity">
    <text evidence="4">Belongs to the HSF family.</text>
</comment>
<dbReference type="Proteomes" id="UP001516023">
    <property type="component" value="Unassembled WGS sequence"/>
</dbReference>
<proteinExistence type="inferred from homology"/>
<feature type="compositionally biased region" description="Acidic residues" evidence="5">
    <location>
        <begin position="672"/>
        <end position="683"/>
    </location>
</feature>
<dbReference type="Gene3D" id="1.10.10.10">
    <property type="entry name" value="Winged helix-like DNA-binding domain superfamily/Winged helix DNA-binding domain"/>
    <property type="match status" value="1"/>
</dbReference>
<evidence type="ECO:0000256" key="5">
    <source>
        <dbReference type="SAM" id="MobiDB-lite"/>
    </source>
</evidence>
<keyword evidence="3" id="KW-0539">Nucleus</keyword>
<keyword evidence="6" id="KW-0812">Transmembrane</keyword>
<evidence type="ECO:0000259" key="7">
    <source>
        <dbReference type="SMART" id="SM00415"/>
    </source>
</evidence>
<dbReference type="SUPFAM" id="SSF46785">
    <property type="entry name" value="Winged helix' DNA-binding domain"/>
    <property type="match status" value="1"/>
</dbReference>
<feature type="region of interest" description="Disordered" evidence="5">
    <location>
        <begin position="626"/>
        <end position="648"/>
    </location>
</feature>
<feature type="region of interest" description="Disordered" evidence="5">
    <location>
        <begin position="171"/>
        <end position="190"/>
    </location>
</feature>
<evidence type="ECO:0000313" key="8">
    <source>
        <dbReference type="EMBL" id="KAL3797969.1"/>
    </source>
</evidence>